<dbReference type="AlphaFoldDB" id="A0AAV7WRF7"/>
<sequence length="91" mass="10595">MIRRPWASGYVTEIDGPKGKRVTGTDRVMKVFTNFFTDLYSTTTERSEEDAQNYFSEISLLWFDDAHGAYFDVPFTLEEKAFYEFCLGFSC</sequence>
<proteinExistence type="predicted"/>
<evidence type="ECO:0000313" key="2">
    <source>
        <dbReference type="Proteomes" id="UP001066276"/>
    </source>
</evidence>
<dbReference type="Proteomes" id="UP001066276">
    <property type="component" value="Chromosome 1_1"/>
</dbReference>
<evidence type="ECO:0000313" key="1">
    <source>
        <dbReference type="EMBL" id="KAJ1216530.1"/>
    </source>
</evidence>
<keyword evidence="2" id="KW-1185">Reference proteome</keyword>
<accession>A0AAV7WRF7</accession>
<gene>
    <name evidence="1" type="ORF">NDU88_004131</name>
</gene>
<name>A0AAV7WRF7_PLEWA</name>
<organism evidence="1 2">
    <name type="scientific">Pleurodeles waltl</name>
    <name type="common">Iberian ribbed newt</name>
    <dbReference type="NCBI Taxonomy" id="8319"/>
    <lineage>
        <taxon>Eukaryota</taxon>
        <taxon>Metazoa</taxon>
        <taxon>Chordata</taxon>
        <taxon>Craniata</taxon>
        <taxon>Vertebrata</taxon>
        <taxon>Euteleostomi</taxon>
        <taxon>Amphibia</taxon>
        <taxon>Batrachia</taxon>
        <taxon>Caudata</taxon>
        <taxon>Salamandroidea</taxon>
        <taxon>Salamandridae</taxon>
        <taxon>Pleurodelinae</taxon>
        <taxon>Pleurodeles</taxon>
    </lineage>
</organism>
<reference evidence="1" key="1">
    <citation type="journal article" date="2022" name="bioRxiv">
        <title>Sequencing and chromosome-scale assembly of the giantPleurodeles waltlgenome.</title>
        <authorList>
            <person name="Brown T."/>
            <person name="Elewa A."/>
            <person name="Iarovenko S."/>
            <person name="Subramanian E."/>
            <person name="Araus A.J."/>
            <person name="Petzold A."/>
            <person name="Susuki M."/>
            <person name="Suzuki K.-i.T."/>
            <person name="Hayashi T."/>
            <person name="Toyoda A."/>
            <person name="Oliveira C."/>
            <person name="Osipova E."/>
            <person name="Leigh N.D."/>
            <person name="Simon A."/>
            <person name="Yun M.H."/>
        </authorList>
    </citation>
    <scope>NUCLEOTIDE SEQUENCE</scope>
    <source>
        <strain evidence="1">20211129_DDA</strain>
        <tissue evidence="1">Liver</tissue>
    </source>
</reference>
<dbReference type="EMBL" id="JANPWB010000001">
    <property type="protein sequence ID" value="KAJ1216530.1"/>
    <property type="molecule type" value="Genomic_DNA"/>
</dbReference>
<protein>
    <submittedName>
        <fullName evidence="1">Uncharacterized protein</fullName>
    </submittedName>
</protein>
<comment type="caution">
    <text evidence="1">The sequence shown here is derived from an EMBL/GenBank/DDBJ whole genome shotgun (WGS) entry which is preliminary data.</text>
</comment>